<dbReference type="SUPFAM" id="SSF46689">
    <property type="entry name" value="Homeodomain-like"/>
    <property type="match status" value="1"/>
</dbReference>
<evidence type="ECO:0000256" key="4">
    <source>
        <dbReference type="SAM" id="MobiDB-lite"/>
    </source>
</evidence>
<dbReference type="InterPro" id="IPR001356">
    <property type="entry name" value="HD"/>
</dbReference>
<feature type="domain" description="Homeobox" evidence="5">
    <location>
        <begin position="1"/>
        <end position="24"/>
    </location>
</feature>
<evidence type="ECO:0000313" key="6">
    <source>
        <dbReference type="EMBL" id="PIO31447.1"/>
    </source>
</evidence>
<keyword evidence="2 3" id="KW-0238">DNA-binding</keyword>
<dbReference type="GO" id="GO:0000977">
    <property type="term" value="F:RNA polymerase II transcription regulatory region sequence-specific DNA binding"/>
    <property type="evidence" value="ECO:0007669"/>
    <property type="project" value="TreeGrafter"/>
</dbReference>
<dbReference type="Pfam" id="PF00046">
    <property type="entry name" value="Homeodomain"/>
    <property type="match status" value="1"/>
</dbReference>
<evidence type="ECO:0000259" key="5">
    <source>
        <dbReference type="PROSITE" id="PS50071"/>
    </source>
</evidence>
<dbReference type="Gene3D" id="1.10.10.60">
    <property type="entry name" value="Homeodomain-like"/>
    <property type="match status" value="1"/>
</dbReference>
<reference evidence="7" key="1">
    <citation type="journal article" date="2017" name="Nat. Commun.">
        <title>The North American bullfrog draft genome provides insight into hormonal regulation of long noncoding RNA.</title>
        <authorList>
            <person name="Hammond S.A."/>
            <person name="Warren R.L."/>
            <person name="Vandervalk B.P."/>
            <person name="Kucuk E."/>
            <person name="Khan H."/>
            <person name="Gibb E.A."/>
            <person name="Pandoh P."/>
            <person name="Kirk H."/>
            <person name="Zhao Y."/>
            <person name="Jones M."/>
            <person name="Mungall A.J."/>
            <person name="Coope R."/>
            <person name="Pleasance S."/>
            <person name="Moore R.A."/>
            <person name="Holt R.A."/>
            <person name="Round J.M."/>
            <person name="Ohora S."/>
            <person name="Walle B.V."/>
            <person name="Veldhoen N."/>
            <person name="Helbing C.C."/>
            <person name="Birol I."/>
        </authorList>
    </citation>
    <scope>NUCLEOTIDE SEQUENCE [LARGE SCALE GENOMIC DNA]</scope>
</reference>
<feature type="region of interest" description="Disordered" evidence="4">
    <location>
        <begin position="23"/>
        <end position="60"/>
    </location>
</feature>
<dbReference type="PANTHER" id="PTHR24329">
    <property type="entry name" value="HOMEOBOX PROTEIN ARISTALESS"/>
    <property type="match status" value="1"/>
</dbReference>
<dbReference type="Proteomes" id="UP000228934">
    <property type="component" value="Unassembled WGS sequence"/>
</dbReference>
<evidence type="ECO:0000256" key="2">
    <source>
        <dbReference type="PROSITE-ProRule" id="PRU00108"/>
    </source>
</evidence>
<keyword evidence="7" id="KW-1185">Reference proteome</keyword>
<dbReference type="InterPro" id="IPR009057">
    <property type="entry name" value="Homeodomain-like_sf"/>
</dbReference>
<evidence type="ECO:0000313" key="7">
    <source>
        <dbReference type="Proteomes" id="UP000228934"/>
    </source>
</evidence>
<dbReference type="InterPro" id="IPR050649">
    <property type="entry name" value="Paired_Homeobox_TFs"/>
</dbReference>
<comment type="subcellular location">
    <subcellularLocation>
        <location evidence="1 2 3">Nucleus</location>
    </subcellularLocation>
</comment>
<evidence type="ECO:0000256" key="1">
    <source>
        <dbReference type="ARBA" id="ARBA00004123"/>
    </source>
</evidence>
<dbReference type="PANTHER" id="PTHR24329:SF543">
    <property type="entry name" value="FI01017P-RELATED"/>
    <property type="match status" value="1"/>
</dbReference>
<dbReference type="GO" id="GO:0000981">
    <property type="term" value="F:DNA-binding transcription factor activity, RNA polymerase II-specific"/>
    <property type="evidence" value="ECO:0007669"/>
    <property type="project" value="TreeGrafter"/>
</dbReference>
<gene>
    <name evidence="6" type="ORF">AB205_0004850</name>
</gene>
<organism evidence="6 7">
    <name type="scientific">Aquarana catesbeiana</name>
    <name type="common">American bullfrog</name>
    <name type="synonym">Rana catesbeiana</name>
    <dbReference type="NCBI Taxonomy" id="8400"/>
    <lineage>
        <taxon>Eukaryota</taxon>
        <taxon>Metazoa</taxon>
        <taxon>Chordata</taxon>
        <taxon>Craniata</taxon>
        <taxon>Vertebrata</taxon>
        <taxon>Euteleostomi</taxon>
        <taxon>Amphibia</taxon>
        <taxon>Batrachia</taxon>
        <taxon>Anura</taxon>
        <taxon>Neobatrachia</taxon>
        <taxon>Ranoidea</taxon>
        <taxon>Ranidae</taxon>
        <taxon>Aquarana</taxon>
    </lineage>
</organism>
<dbReference type="EMBL" id="KV931321">
    <property type="protein sequence ID" value="PIO31447.1"/>
    <property type="molecule type" value="Genomic_DNA"/>
</dbReference>
<proteinExistence type="predicted"/>
<keyword evidence="2 3" id="KW-0539">Nucleus</keyword>
<dbReference type="PROSITE" id="PS50071">
    <property type="entry name" value="HOMEOBOX_2"/>
    <property type="match status" value="1"/>
</dbReference>
<feature type="DNA-binding region" description="Homeobox" evidence="2">
    <location>
        <begin position="3"/>
        <end position="25"/>
    </location>
</feature>
<sequence length="100" mass="11403">MKINLTEARVQVWFQNRKAKWSKTERQNLNSPPTGEPARAKKESLDAQQRCLSHEQDSGSSSIILSFLSSWSNLKHCQLCSSTVTCSISERAPYHYTLDM</sequence>
<dbReference type="AlphaFoldDB" id="A0A2G9RU71"/>
<name>A0A2G9RU71_AQUCT</name>
<accession>A0A2G9RU71</accession>
<keyword evidence="2 3" id="KW-0371">Homeobox</keyword>
<dbReference type="CDD" id="cd00086">
    <property type="entry name" value="homeodomain"/>
    <property type="match status" value="1"/>
</dbReference>
<dbReference type="OrthoDB" id="6159439at2759"/>
<protein>
    <recommendedName>
        <fullName evidence="5">Homeobox domain-containing protein</fullName>
    </recommendedName>
</protein>
<evidence type="ECO:0000256" key="3">
    <source>
        <dbReference type="RuleBase" id="RU000682"/>
    </source>
</evidence>
<dbReference type="GO" id="GO:0005634">
    <property type="term" value="C:nucleus"/>
    <property type="evidence" value="ECO:0007669"/>
    <property type="project" value="UniProtKB-SubCell"/>
</dbReference>